<dbReference type="Pfam" id="PF01712">
    <property type="entry name" value="dNK"/>
    <property type="match status" value="1"/>
</dbReference>
<dbReference type="RefSeq" id="WP_058357817.1">
    <property type="nucleotide sequence ID" value="NZ_CABKVG010000010.1"/>
</dbReference>
<keyword evidence="2" id="KW-0418">Kinase</keyword>
<dbReference type="InterPro" id="IPR050566">
    <property type="entry name" value="Deoxyribonucleoside_kinase"/>
</dbReference>
<dbReference type="InterPro" id="IPR002624">
    <property type="entry name" value="DCK/DGK"/>
</dbReference>
<feature type="domain" description="Deoxynucleoside kinase" evidence="1">
    <location>
        <begin position="6"/>
        <end position="197"/>
    </location>
</feature>
<proteinExistence type="predicted"/>
<dbReference type="PANTHER" id="PTHR10513">
    <property type="entry name" value="DEOXYNUCLEOSIDE KINASE"/>
    <property type="match status" value="1"/>
</dbReference>
<name>A0ABY4DZJ3_9NEIS</name>
<dbReference type="Proteomes" id="UP000832011">
    <property type="component" value="Chromosome"/>
</dbReference>
<evidence type="ECO:0000313" key="2">
    <source>
        <dbReference type="EMBL" id="UOO88498.1"/>
    </source>
</evidence>
<dbReference type="PANTHER" id="PTHR10513:SF46">
    <property type="entry name" value="DEOXYGUANOSINE KINASE"/>
    <property type="match status" value="1"/>
</dbReference>
<dbReference type="EMBL" id="CP091511">
    <property type="protein sequence ID" value="UOO88498.1"/>
    <property type="molecule type" value="Genomic_DNA"/>
</dbReference>
<keyword evidence="3" id="KW-1185">Reference proteome</keyword>
<evidence type="ECO:0000259" key="1">
    <source>
        <dbReference type="Pfam" id="PF01712"/>
    </source>
</evidence>
<dbReference type="InterPro" id="IPR027417">
    <property type="entry name" value="P-loop_NTPase"/>
</dbReference>
<reference evidence="2 3" key="1">
    <citation type="journal article" date="2022" name="Res Sq">
        <title>Evolution of multicellular longitudinally dividing oral cavity symbionts (Neisseriaceae).</title>
        <authorList>
            <person name="Nyongesa S."/>
            <person name="Weber P."/>
            <person name="Bernet E."/>
            <person name="Pullido F."/>
            <person name="Nieckarz M."/>
            <person name="Delaby M."/>
            <person name="Nieves C."/>
            <person name="Viehboeck T."/>
            <person name="Krause N."/>
            <person name="Rivera-Millot A."/>
            <person name="Nakamura A."/>
            <person name="Vischer N."/>
            <person name="VanNieuwenhze M."/>
            <person name="Brun Y."/>
            <person name="Cava F."/>
            <person name="Bulgheresi S."/>
            <person name="Veyrier F."/>
        </authorList>
    </citation>
    <scope>NUCLEOTIDE SEQUENCE [LARGE SCALE GENOMIC DNA]</scope>
    <source>
        <strain evidence="2 3">SN4</strain>
    </source>
</reference>
<sequence length="214" mass="24730">MDYRYLVVEGSIGSGKTALSRKLAQHFECELLSEAPEQNPFLTKFYLNAANHGLATQLHFLMERAAAASIVLEEDRQHQRVVSDFLLEKDQIFVPIVLQDDEATLYWQVKQQVLPEYPVPDLVIYLQGKQTANKQDSNGSQSAHYKLFPNGYMTQVDDEYSHFFHLYTHAPLLIANTDELDFIHNDEHFQLLLNTMQNMRGSRHYLNLNETTPQ</sequence>
<dbReference type="GO" id="GO:0016301">
    <property type="term" value="F:kinase activity"/>
    <property type="evidence" value="ECO:0007669"/>
    <property type="project" value="UniProtKB-KW"/>
</dbReference>
<organism evidence="2 3">
    <name type="scientific">Vitreoscilla massiliensis</name>
    <dbReference type="NCBI Taxonomy" id="1689272"/>
    <lineage>
        <taxon>Bacteria</taxon>
        <taxon>Pseudomonadati</taxon>
        <taxon>Pseudomonadota</taxon>
        <taxon>Betaproteobacteria</taxon>
        <taxon>Neisseriales</taxon>
        <taxon>Neisseriaceae</taxon>
        <taxon>Vitreoscilla</taxon>
    </lineage>
</organism>
<keyword evidence="2" id="KW-0808">Transferase</keyword>
<gene>
    <name evidence="2" type="ORF">LVJ82_13625</name>
</gene>
<protein>
    <submittedName>
        <fullName evidence="2">Deoxynucleoside kinase</fullName>
    </submittedName>
</protein>
<dbReference type="InterPro" id="IPR031314">
    <property type="entry name" value="DNK_dom"/>
</dbReference>
<dbReference type="Gene3D" id="3.40.50.300">
    <property type="entry name" value="P-loop containing nucleotide triphosphate hydrolases"/>
    <property type="match status" value="1"/>
</dbReference>
<evidence type="ECO:0000313" key="3">
    <source>
        <dbReference type="Proteomes" id="UP000832011"/>
    </source>
</evidence>
<dbReference type="SUPFAM" id="SSF52540">
    <property type="entry name" value="P-loop containing nucleoside triphosphate hydrolases"/>
    <property type="match status" value="1"/>
</dbReference>
<dbReference type="PIRSF" id="PIRSF000705">
    <property type="entry name" value="DNK"/>
    <property type="match status" value="1"/>
</dbReference>
<accession>A0ABY4DZJ3</accession>